<sequence length="74" mass="8146">MSSKLTSNAKASTHLNILATASTRAQLQQPQQWHSNAFKLYIDVPKDQILSLSSRLHLATAQSLVLEPLALHLV</sequence>
<dbReference type="AlphaFoldDB" id="A0A9P6BWQ7"/>
<dbReference type="Proteomes" id="UP000807342">
    <property type="component" value="Unassembled WGS sequence"/>
</dbReference>
<evidence type="ECO:0000313" key="1">
    <source>
        <dbReference type="EMBL" id="KAF9443181.1"/>
    </source>
</evidence>
<gene>
    <name evidence="1" type="ORF">P691DRAFT_764528</name>
</gene>
<accession>A0A9P6BWQ7</accession>
<dbReference type="EMBL" id="MU151510">
    <property type="protein sequence ID" value="KAF9443181.1"/>
    <property type="molecule type" value="Genomic_DNA"/>
</dbReference>
<reference evidence="1" key="1">
    <citation type="submission" date="2020-11" db="EMBL/GenBank/DDBJ databases">
        <authorList>
            <consortium name="DOE Joint Genome Institute"/>
            <person name="Ahrendt S."/>
            <person name="Riley R."/>
            <person name="Andreopoulos W."/>
            <person name="Labutti K."/>
            <person name="Pangilinan J."/>
            <person name="Ruiz-Duenas F.J."/>
            <person name="Barrasa J.M."/>
            <person name="Sanchez-Garcia M."/>
            <person name="Camarero S."/>
            <person name="Miyauchi S."/>
            <person name="Serrano A."/>
            <person name="Linde D."/>
            <person name="Babiker R."/>
            <person name="Drula E."/>
            <person name="Ayuso-Fernandez I."/>
            <person name="Pacheco R."/>
            <person name="Padilla G."/>
            <person name="Ferreira P."/>
            <person name="Barriuso J."/>
            <person name="Kellner H."/>
            <person name="Castanera R."/>
            <person name="Alfaro M."/>
            <person name="Ramirez L."/>
            <person name="Pisabarro A.G."/>
            <person name="Kuo A."/>
            <person name="Tritt A."/>
            <person name="Lipzen A."/>
            <person name="He G."/>
            <person name="Yan M."/>
            <person name="Ng V."/>
            <person name="Cullen D."/>
            <person name="Martin F."/>
            <person name="Rosso M.-N."/>
            <person name="Henrissat B."/>
            <person name="Hibbett D."/>
            <person name="Martinez A.T."/>
            <person name="Grigoriev I.V."/>
        </authorList>
    </citation>
    <scope>NUCLEOTIDE SEQUENCE</scope>
    <source>
        <strain evidence="1">MF-IS2</strain>
    </source>
</reference>
<evidence type="ECO:0000313" key="2">
    <source>
        <dbReference type="Proteomes" id="UP000807342"/>
    </source>
</evidence>
<comment type="caution">
    <text evidence="1">The sequence shown here is derived from an EMBL/GenBank/DDBJ whole genome shotgun (WGS) entry which is preliminary data.</text>
</comment>
<dbReference type="OrthoDB" id="3067625at2759"/>
<name>A0A9P6BWQ7_9AGAR</name>
<organism evidence="1 2">
    <name type="scientific">Macrolepiota fuliginosa MF-IS2</name>
    <dbReference type="NCBI Taxonomy" id="1400762"/>
    <lineage>
        <taxon>Eukaryota</taxon>
        <taxon>Fungi</taxon>
        <taxon>Dikarya</taxon>
        <taxon>Basidiomycota</taxon>
        <taxon>Agaricomycotina</taxon>
        <taxon>Agaricomycetes</taxon>
        <taxon>Agaricomycetidae</taxon>
        <taxon>Agaricales</taxon>
        <taxon>Agaricineae</taxon>
        <taxon>Agaricaceae</taxon>
        <taxon>Macrolepiota</taxon>
    </lineage>
</organism>
<proteinExistence type="predicted"/>
<protein>
    <submittedName>
        <fullName evidence="1">Uncharacterized protein</fullName>
    </submittedName>
</protein>
<keyword evidence="2" id="KW-1185">Reference proteome</keyword>